<feature type="region of interest" description="Disordered" evidence="11">
    <location>
        <begin position="142"/>
        <end position="168"/>
    </location>
</feature>
<dbReference type="RefSeq" id="WP_290197826.1">
    <property type="nucleotide sequence ID" value="NZ_CP047654.1"/>
</dbReference>
<comment type="catalytic activity">
    <reaction evidence="1">
        <text>ATP + protein L-histidine = ADP + protein N-phospho-L-histidine.</text>
        <dbReference type="EC" id="2.7.13.3"/>
    </reaction>
</comment>
<dbReference type="Gene3D" id="1.10.287.130">
    <property type="match status" value="1"/>
</dbReference>
<evidence type="ECO:0000313" key="15">
    <source>
        <dbReference type="EMBL" id="MDR7328833.1"/>
    </source>
</evidence>
<evidence type="ECO:0000256" key="12">
    <source>
        <dbReference type="SAM" id="Phobius"/>
    </source>
</evidence>
<organism evidence="15 16">
    <name type="scientific">Corynebacterium guangdongense</name>
    <dbReference type="NCBI Taxonomy" id="1783348"/>
    <lineage>
        <taxon>Bacteria</taxon>
        <taxon>Bacillati</taxon>
        <taxon>Actinomycetota</taxon>
        <taxon>Actinomycetes</taxon>
        <taxon>Mycobacteriales</taxon>
        <taxon>Corynebacteriaceae</taxon>
        <taxon>Corynebacterium</taxon>
    </lineage>
</organism>
<comment type="subcellular location">
    <subcellularLocation>
        <location evidence="2">Cell membrane</location>
    </subcellularLocation>
</comment>
<keyword evidence="7 15" id="KW-0418">Kinase</keyword>
<dbReference type="InterPro" id="IPR004358">
    <property type="entry name" value="Sig_transdc_His_kin-like_C"/>
</dbReference>
<evidence type="ECO:0000259" key="13">
    <source>
        <dbReference type="PROSITE" id="PS50109"/>
    </source>
</evidence>
<feature type="domain" description="HAMP" evidence="14">
    <location>
        <begin position="225"/>
        <end position="277"/>
    </location>
</feature>
<feature type="compositionally biased region" description="Low complexity" evidence="11">
    <location>
        <begin position="12"/>
        <end position="21"/>
    </location>
</feature>
<dbReference type="PANTHER" id="PTHR45436:SF5">
    <property type="entry name" value="SENSOR HISTIDINE KINASE TRCS"/>
    <property type="match status" value="1"/>
</dbReference>
<feature type="region of interest" description="Disordered" evidence="11">
    <location>
        <begin position="1"/>
        <end position="21"/>
    </location>
</feature>
<sequence>MLRKPIPHPEIPGGSSEPVAAGAEGAALDDGTQGSSAASAGAQAPLRWRLAMLTAMVVAVAVGAMTVVTYWTISASVTAAVDHNLDVKADPFIERAADPEFFLSVDEEIANFKRYNPDIRVSIATPQNAYVAGDNIPAGDVAEGGGAEAAQGTDGAEGAEGGAQTSARTVGHERILTQRAEGVTVVLAQNMDATHQLIAALGAVLLVITALGVLLSIAAGMVVATAGLRPLSRVQRAVEYVTRTDDLRPIQVVGNDELAQLTRSFNAMLAALQDSRNRQTQLVADAGHELKTPLTSIRTNIDLLIMLNHSGEQHRLSESDMRDLENDVRAQLDEMSRLIGDLVDLAREETPIQQVSETDVEEVLFQSINRVQRRRPDVTFDVESVPWLVMADPASLGRVMVNLLDNAGKWSPKQGTVRVALTRIGPDTAELSVADSGPGIAEQEREAVFERFYRSTESRSMPGSGLGLAIVKQVVDRLGGTIVAEESADGGTLMRATLPGHAPLDDEEGDSARTTLAPDSEERGVAFTERWFTGWQT</sequence>
<dbReference type="Pfam" id="PF00672">
    <property type="entry name" value="HAMP"/>
    <property type="match status" value="1"/>
</dbReference>
<dbReference type="InterPro" id="IPR050428">
    <property type="entry name" value="TCS_sensor_his_kinase"/>
</dbReference>
<evidence type="ECO:0000256" key="8">
    <source>
        <dbReference type="ARBA" id="ARBA00022989"/>
    </source>
</evidence>
<dbReference type="InterPro" id="IPR036097">
    <property type="entry name" value="HisK_dim/P_sf"/>
</dbReference>
<dbReference type="Gene3D" id="6.10.340.10">
    <property type="match status" value="1"/>
</dbReference>
<gene>
    <name evidence="15" type="ORF">J2S39_000509</name>
</gene>
<evidence type="ECO:0000259" key="14">
    <source>
        <dbReference type="PROSITE" id="PS50885"/>
    </source>
</evidence>
<keyword evidence="9" id="KW-0902">Two-component regulatory system</keyword>
<dbReference type="CDD" id="cd00075">
    <property type="entry name" value="HATPase"/>
    <property type="match status" value="1"/>
</dbReference>
<dbReference type="PANTHER" id="PTHR45436">
    <property type="entry name" value="SENSOR HISTIDINE KINASE YKOH"/>
    <property type="match status" value="1"/>
</dbReference>
<evidence type="ECO:0000256" key="10">
    <source>
        <dbReference type="ARBA" id="ARBA00023136"/>
    </source>
</evidence>
<keyword evidence="16" id="KW-1185">Reference proteome</keyword>
<dbReference type="CDD" id="cd06225">
    <property type="entry name" value="HAMP"/>
    <property type="match status" value="1"/>
</dbReference>
<name>A0ABU1ZY83_9CORY</name>
<feature type="compositionally biased region" description="Low complexity" evidence="11">
    <location>
        <begin position="148"/>
        <end position="167"/>
    </location>
</feature>
<dbReference type="EC" id="2.7.13.3" evidence="3"/>
<dbReference type="Pfam" id="PF00512">
    <property type="entry name" value="HisKA"/>
    <property type="match status" value="1"/>
</dbReference>
<dbReference type="GO" id="GO:0004673">
    <property type="term" value="F:protein histidine kinase activity"/>
    <property type="evidence" value="ECO:0007669"/>
    <property type="project" value="UniProtKB-EC"/>
</dbReference>
<comment type="caution">
    <text evidence="15">The sequence shown here is derived from an EMBL/GenBank/DDBJ whole genome shotgun (WGS) entry which is preliminary data.</text>
</comment>
<keyword evidence="8 12" id="KW-1133">Transmembrane helix</keyword>
<dbReference type="SUPFAM" id="SSF55874">
    <property type="entry name" value="ATPase domain of HSP90 chaperone/DNA topoisomerase II/histidine kinase"/>
    <property type="match status" value="1"/>
</dbReference>
<feature type="transmembrane region" description="Helical" evidence="12">
    <location>
        <begin position="197"/>
        <end position="226"/>
    </location>
</feature>
<dbReference type="InterPro" id="IPR003660">
    <property type="entry name" value="HAMP_dom"/>
</dbReference>
<dbReference type="SMART" id="SM00388">
    <property type="entry name" value="HisKA"/>
    <property type="match status" value="1"/>
</dbReference>
<dbReference type="PROSITE" id="PS50885">
    <property type="entry name" value="HAMP"/>
    <property type="match status" value="1"/>
</dbReference>
<dbReference type="Pfam" id="PF02518">
    <property type="entry name" value="HATPase_c"/>
    <property type="match status" value="1"/>
</dbReference>
<dbReference type="EMBL" id="JAVDXZ010000001">
    <property type="protein sequence ID" value="MDR7328833.1"/>
    <property type="molecule type" value="Genomic_DNA"/>
</dbReference>
<dbReference type="InterPro" id="IPR005467">
    <property type="entry name" value="His_kinase_dom"/>
</dbReference>
<keyword evidence="6 12" id="KW-0812">Transmembrane</keyword>
<evidence type="ECO:0000256" key="9">
    <source>
        <dbReference type="ARBA" id="ARBA00023012"/>
    </source>
</evidence>
<evidence type="ECO:0000256" key="11">
    <source>
        <dbReference type="SAM" id="MobiDB-lite"/>
    </source>
</evidence>
<keyword evidence="5 15" id="KW-0808">Transferase</keyword>
<dbReference type="SUPFAM" id="SSF158472">
    <property type="entry name" value="HAMP domain-like"/>
    <property type="match status" value="1"/>
</dbReference>
<dbReference type="SMART" id="SM00304">
    <property type="entry name" value="HAMP"/>
    <property type="match status" value="1"/>
</dbReference>
<proteinExistence type="predicted"/>
<evidence type="ECO:0000256" key="3">
    <source>
        <dbReference type="ARBA" id="ARBA00012438"/>
    </source>
</evidence>
<dbReference type="CDD" id="cd00082">
    <property type="entry name" value="HisKA"/>
    <property type="match status" value="1"/>
</dbReference>
<dbReference type="PRINTS" id="PR00344">
    <property type="entry name" value="BCTRLSENSOR"/>
</dbReference>
<dbReference type="InterPro" id="IPR036890">
    <property type="entry name" value="HATPase_C_sf"/>
</dbReference>
<evidence type="ECO:0000256" key="1">
    <source>
        <dbReference type="ARBA" id="ARBA00000085"/>
    </source>
</evidence>
<keyword evidence="10 12" id="KW-0472">Membrane</keyword>
<dbReference type="PROSITE" id="PS50109">
    <property type="entry name" value="HIS_KIN"/>
    <property type="match status" value="1"/>
</dbReference>
<reference evidence="15" key="1">
    <citation type="submission" date="2023-07" db="EMBL/GenBank/DDBJ databases">
        <title>Sequencing the genomes of 1000 actinobacteria strains.</title>
        <authorList>
            <person name="Klenk H.-P."/>
        </authorList>
    </citation>
    <scope>NUCLEOTIDE SEQUENCE</scope>
    <source>
        <strain evidence="15">DSM 107476</strain>
    </source>
</reference>
<evidence type="ECO:0000256" key="6">
    <source>
        <dbReference type="ARBA" id="ARBA00022692"/>
    </source>
</evidence>
<evidence type="ECO:0000256" key="4">
    <source>
        <dbReference type="ARBA" id="ARBA00022553"/>
    </source>
</evidence>
<dbReference type="InterPro" id="IPR003661">
    <property type="entry name" value="HisK_dim/P_dom"/>
</dbReference>
<evidence type="ECO:0000256" key="2">
    <source>
        <dbReference type="ARBA" id="ARBA00004236"/>
    </source>
</evidence>
<protein>
    <recommendedName>
        <fullName evidence="3">histidine kinase</fullName>
        <ecNumber evidence="3">2.7.13.3</ecNumber>
    </recommendedName>
</protein>
<evidence type="ECO:0000256" key="7">
    <source>
        <dbReference type="ARBA" id="ARBA00022777"/>
    </source>
</evidence>
<feature type="transmembrane region" description="Helical" evidence="12">
    <location>
        <begin position="50"/>
        <end position="73"/>
    </location>
</feature>
<dbReference type="Proteomes" id="UP001180840">
    <property type="component" value="Unassembled WGS sequence"/>
</dbReference>
<keyword evidence="4" id="KW-0597">Phosphoprotein</keyword>
<dbReference type="SUPFAM" id="SSF47384">
    <property type="entry name" value="Homodimeric domain of signal transducing histidine kinase"/>
    <property type="match status" value="1"/>
</dbReference>
<accession>A0ABU1ZY83</accession>
<evidence type="ECO:0000313" key="16">
    <source>
        <dbReference type="Proteomes" id="UP001180840"/>
    </source>
</evidence>
<evidence type="ECO:0000256" key="5">
    <source>
        <dbReference type="ARBA" id="ARBA00022679"/>
    </source>
</evidence>
<dbReference type="SMART" id="SM00387">
    <property type="entry name" value="HATPase_c"/>
    <property type="match status" value="1"/>
</dbReference>
<dbReference type="Gene3D" id="3.30.565.10">
    <property type="entry name" value="Histidine kinase-like ATPase, C-terminal domain"/>
    <property type="match status" value="1"/>
</dbReference>
<feature type="domain" description="Histidine kinase" evidence="13">
    <location>
        <begin position="285"/>
        <end position="502"/>
    </location>
</feature>
<dbReference type="InterPro" id="IPR003594">
    <property type="entry name" value="HATPase_dom"/>
</dbReference>